<evidence type="ECO:0000256" key="9">
    <source>
        <dbReference type="ARBA" id="ARBA00048552"/>
    </source>
</evidence>
<dbReference type="EMBL" id="JAFBCV010000002">
    <property type="protein sequence ID" value="MBM7837590.1"/>
    <property type="molecule type" value="Genomic_DNA"/>
</dbReference>
<dbReference type="GO" id="GO:0000428">
    <property type="term" value="C:DNA-directed RNA polymerase complex"/>
    <property type="evidence" value="ECO:0007669"/>
    <property type="project" value="UniProtKB-KW"/>
</dbReference>
<comment type="catalytic activity">
    <reaction evidence="9 10">
        <text>RNA(n) + a ribonucleoside 5'-triphosphate = RNA(n+1) + diphosphate</text>
        <dbReference type="Rhea" id="RHEA:21248"/>
        <dbReference type="Rhea" id="RHEA-COMP:14527"/>
        <dbReference type="Rhea" id="RHEA-COMP:17342"/>
        <dbReference type="ChEBI" id="CHEBI:33019"/>
        <dbReference type="ChEBI" id="CHEBI:61557"/>
        <dbReference type="ChEBI" id="CHEBI:140395"/>
        <dbReference type="EC" id="2.7.7.6"/>
    </reaction>
</comment>
<keyword evidence="5 10" id="KW-0808">Transferase</keyword>
<dbReference type="GO" id="GO:0003899">
    <property type="term" value="F:DNA-directed RNA polymerase activity"/>
    <property type="evidence" value="ECO:0007669"/>
    <property type="project" value="UniProtKB-EC"/>
</dbReference>
<accession>A0ABS2SQQ0</accession>
<comment type="subunit">
    <text evidence="10">The RNAP catalytic core consists of 2 alpha, 1 beta, 1 beta' and 1 omega subunit. When a sigma factor is associated with the core the holoenzyme is formed, which can initiate transcription.</text>
</comment>
<evidence type="ECO:0000256" key="6">
    <source>
        <dbReference type="ARBA" id="ARBA00022695"/>
    </source>
</evidence>
<comment type="caution">
    <text evidence="11">The sequence shown here is derived from an EMBL/GenBank/DDBJ whole genome shotgun (WGS) entry which is preliminary data.</text>
</comment>
<keyword evidence="6 10" id="KW-0548">Nucleotidyltransferase</keyword>
<dbReference type="InterPro" id="IPR006110">
    <property type="entry name" value="Pol_omega/Rpo6/RPB6"/>
</dbReference>
<evidence type="ECO:0000256" key="1">
    <source>
        <dbReference type="ARBA" id="ARBA00006711"/>
    </source>
</evidence>
<comment type="similarity">
    <text evidence="1 10">Belongs to the RNA polymerase subunit omega family.</text>
</comment>
<protein>
    <recommendedName>
        <fullName evidence="3 10">DNA-directed RNA polymerase subunit omega</fullName>
        <shortName evidence="10">RNAP omega subunit</shortName>
        <ecNumber evidence="2 10">2.7.7.6</ecNumber>
    </recommendedName>
    <alternativeName>
        <fullName evidence="10">RNA polymerase omega subunit</fullName>
    </alternativeName>
    <alternativeName>
        <fullName evidence="8 10">Transcriptase subunit omega</fullName>
    </alternativeName>
</protein>
<organism evidence="11 12">
    <name type="scientific">Shouchella xiaoxiensis</name>
    <dbReference type="NCBI Taxonomy" id="766895"/>
    <lineage>
        <taxon>Bacteria</taxon>
        <taxon>Bacillati</taxon>
        <taxon>Bacillota</taxon>
        <taxon>Bacilli</taxon>
        <taxon>Bacillales</taxon>
        <taxon>Bacillaceae</taxon>
        <taxon>Shouchella</taxon>
    </lineage>
</organism>
<name>A0ABS2SQQ0_9BACI</name>
<keyword evidence="12" id="KW-1185">Reference proteome</keyword>
<dbReference type="Pfam" id="PF01192">
    <property type="entry name" value="RNA_pol_Rpb6"/>
    <property type="match status" value="1"/>
</dbReference>
<dbReference type="InterPro" id="IPR036161">
    <property type="entry name" value="RPB6/omega-like_sf"/>
</dbReference>
<dbReference type="Gene3D" id="3.90.940.10">
    <property type="match status" value="1"/>
</dbReference>
<dbReference type="SMART" id="SM01409">
    <property type="entry name" value="RNA_pol_Rpb6"/>
    <property type="match status" value="1"/>
</dbReference>
<dbReference type="NCBIfam" id="TIGR00690">
    <property type="entry name" value="rpoZ"/>
    <property type="match status" value="1"/>
</dbReference>
<evidence type="ECO:0000256" key="4">
    <source>
        <dbReference type="ARBA" id="ARBA00022478"/>
    </source>
</evidence>
<sequence length="75" mass="8536">MLYPSIDSLLEKLDSKYSLVTVSSRRAREMKEVPSRVPLVTKPKSYKFVGLALEEIVGDQLTHRAPKDAPQEKTY</sequence>
<evidence type="ECO:0000256" key="5">
    <source>
        <dbReference type="ARBA" id="ARBA00022679"/>
    </source>
</evidence>
<proteinExistence type="inferred from homology"/>
<evidence type="ECO:0000256" key="2">
    <source>
        <dbReference type="ARBA" id="ARBA00012418"/>
    </source>
</evidence>
<gene>
    <name evidence="10" type="primary">rpoZ</name>
    <name evidence="11" type="ORF">JOC54_000821</name>
</gene>
<dbReference type="RefSeq" id="WP_035419135.1">
    <property type="nucleotide sequence ID" value="NZ_JAFBCV010000002.1"/>
</dbReference>
<dbReference type="HAMAP" id="MF_00366">
    <property type="entry name" value="RNApol_bact_RpoZ"/>
    <property type="match status" value="1"/>
</dbReference>
<dbReference type="PANTHER" id="PTHR34476:SF1">
    <property type="entry name" value="DNA-DIRECTED RNA POLYMERASE SUBUNIT OMEGA"/>
    <property type="match status" value="1"/>
</dbReference>
<evidence type="ECO:0000313" key="12">
    <source>
        <dbReference type="Proteomes" id="UP001179280"/>
    </source>
</evidence>
<reference evidence="11" key="1">
    <citation type="submission" date="2021-01" db="EMBL/GenBank/DDBJ databases">
        <title>Genomic Encyclopedia of Type Strains, Phase IV (KMG-IV): sequencing the most valuable type-strain genomes for metagenomic binning, comparative biology and taxonomic classification.</title>
        <authorList>
            <person name="Goeker M."/>
        </authorList>
    </citation>
    <scope>NUCLEOTIDE SEQUENCE</scope>
    <source>
        <strain evidence="11">DSM 21943</strain>
    </source>
</reference>
<evidence type="ECO:0000256" key="10">
    <source>
        <dbReference type="HAMAP-Rule" id="MF_00366"/>
    </source>
</evidence>
<keyword evidence="7 10" id="KW-0804">Transcription</keyword>
<evidence type="ECO:0000256" key="8">
    <source>
        <dbReference type="ARBA" id="ARBA00029924"/>
    </source>
</evidence>
<evidence type="ECO:0000313" key="11">
    <source>
        <dbReference type="EMBL" id="MBM7837590.1"/>
    </source>
</evidence>
<dbReference type="Proteomes" id="UP001179280">
    <property type="component" value="Unassembled WGS sequence"/>
</dbReference>
<dbReference type="InterPro" id="IPR003716">
    <property type="entry name" value="DNA-dir_RNA_pol_omega"/>
</dbReference>
<evidence type="ECO:0000256" key="7">
    <source>
        <dbReference type="ARBA" id="ARBA00023163"/>
    </source>
</evidence>
<keyword evidence="4 10" id="KW-0240">DNA-directed RNA polymerase</keyword>
<dbReference type="EC" id="2.7.7.6" evidence="2 10"/>
<dbReference type="PANTHER" id="PTHR34476">
    <property type="entry name" value="DNA-DIRECTED RNA POLYMERASE SUBUNIT OMEGA"/>
    <property type="match status" value="1"/>
</dbReference>
<evidence type="ECO:0000256" key="3">
    <source>
        <dbReference type="ARBA" id="ARBA00013725"/>
    </source>
</evidence>
<dbReference type="SUPFAM" id="SSF63562">
    <property type="entry name" value="RPB6/omega subunit-like"/>
    <property type="match status" value="1"/>
</dbReference>
<comment type="function">
    <text evidence="10">Promotes RNA polymerase assembly. Latches the N- and C-terminal regions of the beta' subunit thereby facilitating its interaction with the beta and alpha subunits.</text>
</comment>